<dbReference type="STRING" id="439292.Bsel_3237"/>
<protein>
    <submittedName>
        <fullName evidence="1">Uncharacterized protein</fullName>
    </submittedName>
</protein>
<organism evidence="1 2">
    <name type="scientific">Bacillus selenitireducens (strain ATCC 700615 / DSM 15326 / MLS10)</name>
    <dbReference type="NCBI Taxonomy" id="439292"/>
    <lineage>
        <taxon>Bacteria</taxon>
        <taxon>Bacillati</taxon>
        <taxon>Bacillota</taxon>
        <taxon>Bacilli</taxon>
        <taxon>Bacillales</taxon>
        <taxon>Bacillaceae</taxon>
        <taxon>Salisediminibacterium</taxon>
    </lineage>
</organism>
<name>D6Y1D2_BACIE</name>
<dbReference type="KEGG" id="bse:Bsel_3237"/>
<evidence type="ECO:0000313" key="1">
    <source>
        <dbReference type="EMBL" id="ADI00719.1"/>
    </source>
</evidence>
<reference evidence="1" key="1">
    <citation type="submission" date="2009-10" db="EMBL/GenBank/DDBJ databases">
        <title>Complete sequence of Bacillus selenitireducens MLS10.</title>
        <authorList>
            <consortium name="US DOE Joint Genome Institute"/>
            <person name="Lucas S."/>
            <person name="Copeland A."/>
            <person name="Lapidus A."/>
            <person name="Glavina del Rio T."/>
            <person name="Dalin E."/>
            <person name="Tice H."/>
            <person name="Bruce D."/>
            <person name="Goodwin L."/>
            <person name="Pitluck S."/>
            <person name="Sims D."/>
            <person name="Brettin T."/>
            <person name="Detter J.C."/>
            <person name="Han C."/>
            <person name="Larimer F."/>
            <person name="Land M."/>
            <person name="Hauser L."/>
            <person name="Kyrpides N."/>
            <person name="Ovchinnikova G."/>
            <person name="Stolz J."/>
        </authorList>
    </citation>
    <scope>NUCLEOTIDE SEQUENCE [LARGE SCALE GENOMIC DNA]</scope>
    <source>
        <strain evidence="1">MLS10</strain>
    </source>
</reference>
<dbReference type="AlphaFoldDB" id="D6Y1D2"/>
<proteinExistence type="predicted"/>
<accession>D6Y1D2</accession>
<evidence type="ECO:0000313" key="2">
    <source>
        <dbReference type="Proteomes" id="UP000000271"/>
    </source>
</evidence>
<keyword evidence="2" id="KW-1185">Reference proteome</keyword>
<dbReference type="Proteomes" id="UP000000271">
    <property type="component" value="Chromosome"/>
</dbReference>
<sequence>MTYKMIRLFYYATECTDNEEKLSTFHEKIAGFWAQFVELCRKTNDFLRGNER</sequence>
<gene>
    <name evidence="1" type="ordered locus">Bsel_3237</name>
</gene>
<dbReference type="EMBL" id="CP001791">
    <property type="protein sequence ID" value="ADI00719.1"/>
    <property type="molecule type" value="Genomic_DNA"/>
</dbReference>
<dbReference type="HOGENOM" id="CLU_3076745_0_0_9"/>